<dbReference type="AlphaFoldDB" id="A0A0U0QXE6"/>
<protein>
    <submittedName>
        <fullName evidence="4">Uncharacterized protein</fullName>
    </submittedName>
</protein>
<evidence type="ECO:0000313" key="7">
    <source>
        <dbReference type="Proteomes" id="UP000039021"/>
    </source>
</evidence>
<reference evidence="6 7" key="2">
    <citation type="submission" date="2015-03" db="EMBL/GenBank/DDBJ databases">
        <authorList>
            <consortium name="Pathogen Informatics"/>
        </authorList>
    </citation>
    <scope>NUCLEOTIDE SEQUENCE [LARGE SCALE GENOMIC DNA]</scope>
    <source>
        <strain evidence="2 9">C09601061</strain>
        <strain evidence="3 8">D00501624</strain>
        <strain evidence="1 10">H09601792</strain>
        <strain evidence="6">K00500041</strain>
        <strain evidence="7">N09902308</strain>
    </source>
</reference>
<dbReference type="Proteomes" id="UP000039021">
    <property type="component" value="Unassembled WGS sequence"/>
</dbReference>
<evidence type="ECO:0000313" key="10">
    <source>
        <dbReference type="Proteomes" id="UP000046947"/>
    </source>
</evidence>
<dbReference type="EMBL" id="CQQC01000192">
    <property type="protein sequence ID" value="CNU55337.1"/>
    <property type="molecule type" value="Genomic_DNA"/>
</dbReference>
<dbReference type="Proteomes" id="UP000039217">
    <property type="component" value="Unassembled WGS sequence"/>
</dbReference>
<name>A0A0U0QXE6_MYCTX</name>
<dbReference type="EMBL" id="CGCX01000994">
    <property type="protein sequence ID" value="CFR86764.1"/>
    <property type="molecule type" value="Genomic_DNA"/>
</dbReference>
<sequence length="92" mass="9620">MNSSATTNSVGMGGRLCPAAMAFSYSSTELNALPWTLRPASRSSISRRATSPRSVSANRSANDFFSAIFEITATTCGKSRKLSAPASPLKSA</sequence>
<evidence type="ECO:0000313" key="1">
    <source>
        <dbReference type="EMBL" id="CFE54082.1"/>
    </source>
</evidence>
<gene>
    <name evidence="2" type="ORF">ERS007657_02535</name>
    <name evidence="3" type="ORF">ERS007661_00848</name>
    <name evidence="1" type="ORF">ERS007688_02312</name>
    <name evidence="4" type="ORF">ERS007703_01590</name>
    <name evidence="5" type="ORF">ERS007739_03927</name>
</gene>
<reference evidence="4" key="3">
    <citation type="submission" date="2015-03" db="EMBL/GenBank/DDBJ databases">
        <authorList>
            <person name="Murphy D."/>
        </authorList>
    </citation>
    <scope>NUCLEOTIDE SEQUENCE [LARGE SCALE GENOMIC DNA]</scope>
    <source>
        <strain evidence="4">K00500041</strain>
    </source>
</reference>
<evidence type="ECO:0000313" key="4">
    <source>
        <dbReference type="EMBL" id="COV53999.1"/>
    </source>
</evidence>
<dbReference type="EMBL" id="CSBK01002201">
    <property type="protein sequence ID" value="COZ58833.1"/>
    <property type="molecule type" value="Genomic_DNA"/>
</dbReference>
<evidence type="ECO:0000313" key="5">
    <source>
        <dbReference type="EMBL" id="COZ58833.1"/>
    </source>
</evidence>
<evidence type="ECO:0000313" key="9">
    <source>
        <dbReference type="Proteomes" id="UP000046680"/>
    </source>
</evidence>
<evidence type="ECO:0000313" key="3">
    <source>
        <dbReference type="EMBL" id="CNU55337.1"/>
    </source>
</evidence>
<accession>A0A0U0QXE6</accession>
<evidence type="ECO:0000313" key="2">
    <source>
        <dbReference type="EMBL" id="CFR86764.1"/>
    </source>
</evidence>
<dbReference type="Proteomes" id="UP000038802">
    <property type="component" value="Unassembled WGS sequence"/>
</dbReference>
<proteinExistence type="predicted"/>
<organism evidence="4 6">
    <name type="scientific">Mycobacterium tuberculosis</name>
    <dbReference type="NCBI Taxonomy" id="1773"/>
    <lineage>
        <taxon>Bacteria</taxon>
        <taxon>Bacillati</taxon>
        <taxon>Actinomycetota</taxon>
        <taxon>Actinomycetes</taxon>
        <taxon>Mycobacteriales</taxon>
        <taxon>Mycobacteriaceae</taxon>
        <taxon>Mycobacterium</taxon>
        <taxon>Mycobacterium tuberculosis complex</taxon>
    </lineage>
</organism>
<dbReference type="EMBL" id="CSAE01000139">
    <property type="protein sequence ID" value="COV53999.1"/>
    <property type="molecule type" value="Genomic_DNA"/>
</dbReference>
<dbReference type="Proteomes" id="UP000046947">
    <property type="component" value="Unassembled WGS sequence"/>
</dbReference>
<reference evidence="5" key="1">
    <citation type="submission" date="2015-03" db="EMBL/GenBank/DDBJ databases">
        <authorList>
            <consortium name="Pathogen Informatics"/>
            <person name="Murphy D."/>
        </authorList>
    </citation>
    <scope>NUCLEOTIDE SEQUENCE</scope>
    <source>
        <strain evidence="5">N09902308</strain>
    </source>
</reference>
<evidence type="ECO:0000313" key="8">
    <source>
        <dbReference type="Proteomes" id="UP000039217"/>
    </source>
</evidence>
<dbReference type="Proteomes" id="UP000046680">
    <property type="component" value="Unassembled WGS sequence"/>
</dbReference>
<evidence type="ECO:0000313" key="6">
    <source>
        <dbReference type="Proteomes" id="UP000038802"/>
    </source>
</evidence>
<dbReference type="EMBL" id="CFOH01000375">
    <property type="protein sequence ID" value="CFE54082.1"/>
    <property type="molecule type" value="Genomic_DNA"/>
</dbReference>